<dbReference type="EMBL" id="MNCJ02000325">
    <property type="protein sequence ID" value="KAF5788391.1"/>
    <property type="molecule type" value="Genomic_DNA"/>
</dbReference>
<protein>
    <submittedName>
        <fullName evidence="1">Uncharacterized protein</fullName>
    </submittedName>
</protein>
<proteinExistence type="predicted"/>
<name>A0A9K3N5R5_HELAN</name>
<reference evidence="1" key="1">
    <citation type="journal article" date="2017" name="Nature">
        <title>The sunflower genome provides insights into oil metabolism, flowering and Asterid evolution.</title>
        <authorList>
            <person name="Badouin H."/>
            <person name="Gouzy J."/>
            <person name="Grassa C.J."/>
            <person name="Murat F."/>
            <person name="Staton S.E."/>
            <person name="Cottret L."/>
            <person name="Lelandais-Briere C."/>
            <person name="Owens G.L."/>
            <person name="Carrere S."/>
            <person name="Mayjonade B."/>
            <person name="Legrand L."/>
            <person name="Gill N."/>
            <person name="Kane N.C."/>
            <person name="Bowers J.E."/>
            <person name="Hubner S."/>
            <person name="Bellec A."/>
            <person name="Berard A."/>
            <person name="Berges H."/>
            <person name="Blanchet N."/>
            <person name="Boniface M.C."/>
            <person name="Brunel D."/>
            <person name="Catrice O."/>
            <person name="Chaidir N."/>
            <person name="Claudel C."/>
            <person name="Donnadieu C."/>
            <person name="Faraut T."/>
            <person name="Fievet G."/>
            <person name="Helmstetter N."/>
            <person name="King M."/>
            <person name="Knapp S.J."/>
            <person name="Lai Z."/>
            <person name="Le Paslier M.C."/>
            <person name="Lippi Y."/>
            <person name="Lorenzon L."/>
            <person name="Mandel J.R."/>
            <person name="Marage G."/>
            <person name="Marchand G."/>
            <person name="Marquand E."/>
            <person name="Bret-Mestries E."/>
            <person name="Morien E."/>
            <person name="Nambeesan S."/>
            <person name="Nguyen T."/>
            <person name="Pegot-Espagnet P."/>
            <person name="Pouilly N."/>
            <person name="Raftis F."/>
            <person name="Sallet E."/>
            <person name="Schiex T."/>
            <person name="Thomas J."/>
            <person name="Vandecasteele C."/>
            <person name="Vares D."/>
            <person name="Vear F."/>
            <person name="Vautrin S."/>
            <person name="Crespi M."/>
            <person name="Mangin B."/>
            <person name="Burke J.M."/>
            <person name="Salse J."/>
            <person name="Munos S."/>
            <person name="Vincourt P."/>
            <person name="Rieseberg L.H."/>
            <person name="Langlade N.B."/>
        </authorList>
    </citation>
    <scope>NUCLEOTIDE SEQUENCE</scope>
    <source>
        <tissue evidence="1">Leaves</tissue>
    </source>
</reference>
<evidence type="ECO:0000313" key="2">
    <source>
        <dbReference type="Proteomes" id="UP000215914"/>
    </source>
</evidence>
<dbReference type="PANTHER" id="PTHR35307:SF6">
    <property type="entry name" value="TRANSMEMBRANE PROTEIN"/>
    <property type="match status" value="1"/>
</dbReference>
<sequence>MVEQSFDATDDHVCFQKAADTLWQEIIYDKKWLGNELQDRAFQANTDEQIVEWFRNKSKNIICSVDINKDDTRCENNDLIHRFSCAKSMYHITETILLTCRTNIDFTVSHKNLFDSLSSMIGDIIAACLTNLPQVITMKCHTSVIEEREKSVKDAAQLLGETTEIIKTLQDHEIPAMNPSDMPFIDKWRTYLGNP</sequence>
<dbReference type="Gramene" id="mRNA:HanXRQr2_Chr10g0463501">
    <property type="protein sequence ID" value="CDS:HanXRQr2_Chr10g0463501.1"/>
    <property type="gene ID" value="HanXRQr2_Chr10g0463501"/>
</dbReference>
<accession>A0A9K3N5R5</accession>
<evidence type="ECO:0000313" key="1">
    <source>
        <dbReference type="EMBL" id="KAF5788391.1"/>
    </source>
</evidence>
<keyword evidence="2" id="KW-1185">Reference proteome</keyword>
<dbReference type="Proteomes" id="UP000215914">
    <property type="component" value="Unassembled WGS sequence"/>
</dbReference>
<comment type="caution">
    <text evidence="1">The sequence shown here is derived from an EMBL/GenBank/DDBJ whole genome shotgun (WGS) entry which is preliminary data.</text>
</comment>
<dbReference type="PANTHER" id="PTHR35307">
    <property type="entry name" value="PROTEIN, PUTATIVE-RELATED"/>
    <property type="match status" value="1"/>
</dbReference>
<gene>
    <name evidence="1" type="ORF">HanXRQr2_Chr10g0463501</name>
</gene>
<dbReference type="AlphaFoldDB" id="A0A9K3N5R5"/>
<organism evidence="1 2">
    <name type="scientific">Helianthus annuus</name>
    <name type="common">Common sunflower</name>
    <dbReference type="NCBI Taxonomy" id="4232"/>
    <lineage>
        <taxon>Eukaryota</taxon>
        <taxon>Viridiplantae</taxon>
        <taxon>Streptophyta</taxon>
        <taxon>Embryophyta</taxon>
        <taxon>Tracheophyta</taxon>
        <taxon>Spermatophyta</taxon>
        <taxon>Magnoliopsida</taxon>
        <taxon>eudicotyledons</taxon>
        <taxon>Gunneridae</taxon>
        <taxon>Pentapetalae</taxon>
        <taxon>asterids</taxon>
        <taxon>campanulids</taxon>
        <taxon>Asterales</taxon>
        <taxon>Asteraceae</taxon>
        <taxon>Asteroideae</taxon>
        <taxon>Heliantheae alliance</taxon>
        <taxon>Heliantheae</taxon>
        <taxon>Helianthus</taxon>
    </lineage>
</organism>
<reference evidence="1" key="2">
    <citation type="submission" date="2020-06" db="EMBL/GenBank/DDBJ databases">
        <title>Helianthus annuus Genome sequencing and assembly Release 2.</title>
        <authorList>
            <person name="Gouzy J."/>
            <person name="Langlade N."/>
            <person name="Munos S."/>
        </authorList>
    </citation>
    <scope>NUCLEOTIDE SEQUENCE</scope>
    <source>
        <tissue evidence="1">Leaves</tissue>
    </source>
</reference>